<accession>A0ABS9KKH3</accession>
<name>A0ABS9KKH3_9BACT</name>
<feature type="domain" description="HTH cro/C1-type" evidence="1">
    <location>
        <begin position="11"/>
        <end position="67"/>
    </location>
</feature>
<dbReference type="SUPFAM" id="SSF47413">
    <property type="entry name" value="lambda repressor-like DNA-binding domains"/>
    <property type="match status" value="1"/>
</dbReference>
<protein>
    <submittedName>
        <fullName evidence="2">Helix-turn-helix transcriptional regulator</fullName>
    </submittedName>
</protein>
<comment type="caution">
    <text evidence="2">The sequence shown here is derived from an EMBL/GenBank/DDBJ whole genome shotgun (WGS) entry which is preliminary data.</text>
</comment>
<dbReference type="InterPro" id="IPR010982">
    <property type="entry name" value="Lambda_DNA-bd_dom_sf"/>
</dbReference>
<sequence length="145" mass="17219">MNQDNHLSSFLKYIRKKNKLTQEELALKAGVGLRFIRDLEQGKESLRLDKINQVLSLFGYNLTPGDNRRTDQWDIIMNYMNRTVHVYLKDKSVLVGFLLDYKMVDNQLVYWKFVSNNDAIRYRATKDESLIRQINRDELMTVEII</sequence>
<dbReference type="EMBL" id="JAKLTR010000001">
    <property type="protein sequence ID" value="MCG2612813.1"/>
    <property type="molecule type" value="Genomic_DNA"/>
</dbReference>
<keyword evidence="3" id="KW-1185">Reference proteome</keyword>
<evidence type="ECO:0000313" key="2">
    <source>
        <dbReference type="EMBL" id="MCG2612813.1"/>
    </source>
</evidence>
<dbReference type="Gene3D" id="1.10.260.40">
    <property type="entry name" value="lambda repressor-like DNA-binding domains"/>
    <property type="match status" value="1"/>
</dbReference>
<proteinExistence type="predicted"/>
<gene>
    <name evidence="2" type="ORF">LZZ85_00920</name>
</gene>
<reference evidence="2" key="1">
    <citation type="submission" date="2022-01" db="EMBL/GenBank/DDBJ databases">
        <authorList>
            <person name="Jo J.-H."/>
            <person name="Im W.-T."/>
        </authorList>
    </citation>
    <scope>NUCLEOTIDE SEQUENCE</scope>
    <source>
        <strain evidence="2">NA20</strain>
    </source>
</reference>
<dbReference type="NCBIfam" id="TIGR03070">
    <property type="entry name" value="couple_hipB"/>
    <property type="match status" value="1"/>
</dbReference>
<dbReference type="SMART" id="SM00530">
    <property type="entry name" value="HTH_XRE"/>
    <property type="match status" value="1"/>
</dbReference>
<evidence type="ECO:0000313" key="3">
    <source>
        <dbReference type="Proteomes" id="UP001165367"/>
    </source>
</evidence>
<dbReference type="InterPro" id="IPR001387">
    <property type="entry name" value="Cro/C1-type_HTH"/>
</dbReference>
<dbReference type="PROSITE" id="PS50943">
    <property type="entry name" value="HTH_CROC1"/>
    <property type="match status" value="1"/>
</dbReference>
<evidence type="ECO:0000259" key="1">
    <source>
        <dbReference type="PROSITE" id="PS50943"/>
    </source>
</evidence>
<dbReference type="InterPro" id="IPR017507">
    <property type="entry name" value="Tscrpt_reg_HipB-like"/>
</dbReference>
<dbReference type="Pfam" id="PF01381">
    <property type="entry name" value="HTH_3"/>
    <property type="match status" value="1"/>
</dbReference>
<dbReference type="Proteomes" id="UP001165367">
    <property type="component" value="Unassembled WGS sequence"/>
</dbReference>
<organism evidence="2 3">
    <name type="scientific">Terrimonas ginsenosidimutans</name>
    <dbReference type="NCBI Taxonomy" id="2908004"/>
    <lineage>
        <taxon>Bacteria</taxon>
        <taxon>Pseudomonadati</taxon>
        <taxon>Bacteroidota</taxon>
        <taxon>Chitinophagia</taxon>
        <taxon>Chitinophagales</taxon>
        <taxon>Chitinophagaceae</taxon>
        <taxon>Terrimonas</taxon>
    </lineage>
</organism>
<dbReference type="CDD" id="cd00093">
    <property type="entry name" value="HTH_XRE"/>
    <property type="match status" value="1"/>
</dbReference>
<dbReference type="RefSeq" id="WP_237868042.1">
    <property type="nucleotide sequence ID" value="NZ_JAKLTR010000001.1"/>
</dbReference>